<keyword evidence="4 5" id="KW-0119">Carbohydrate metabolism</keyword>
<dbReference type="SUPFAM" id="SSF51338">
    <property type="entry name" value="Composite domain of metallo-dependent hydrolases"/>
    <property type="match status" value="1"/>
</dbReference>
<dbReference type="FunFam" id="3.20.20.140:FF:000004">
    <property type="entry name" value="N-acetylglucosamine-6-phosphate deacetylase"/>
    <property type="match status" value="1"/>
</dbReference>
<keyword evidence="11" id="KW-1185">Reference proteome</keyword>
<feature type="active site" description="Proton donor/acceptor" evidence="6">
    <location>
        <position position="271"/>
    </location>
</feature>
<dbReference type="InterPro" id="IPR003764">
    <property type="entry name" value="GlcNAc_6-P_deAcase"/>
</dbReference>
<evidence type="ECO:0000256" key="4">
    <source>
        <dbReference type="ARBA" id="ARBA00023277"/>
    </source>
</evidence>
<evidence type="ECO:0000256" key="1">
    <source>
        <dbReference type="ARBA" id="ARBA00010716"/>
    </source>
</evidence>
<feature type="binding site" evidence="7">
    <location>
        <position position="249"/>
    </location>
    <ligand>
        <name>substrate</name>
    </ligand>
</feature>
<gene>
    <name evidence="10" type="primary">nagA</name>
    <name evidence="10" type="ORF">JFL49_04570</name>
</gene>
<name>A0A9Q7E865_HISSO</name>
<comment type="similarity">
    <text evidence="1 5">Belongs to the metallo-dependent hydrolases superfamily. NagA family.</text>
</comment>
<dbReference type="PANTHER" id="PTHR11113:SF14">
    <property type="entry name" value="N-ACETYLGLUCOSAMINE-6-PHOSPHATE DEACETYLASE"/>
    <property type="match status" value="1"/>
</dbReference>
<dbReference type="GO" id="GO:0006046">
    <property type="term" value="P:N-acetylglucosamine catabolic process"/>
    <property type="evidence" value="ECO:0007669"/>
    <property type="project" value="TreeGrafter"/>
</dbReference>
<dbReference type="InterPro" id="IPR011059">
    <property type="entry name" value="Metal-dep_hydrolase_composite"/>
</dbReference>
<dbReference type="NCBIfam" id="TIGR00221">
    <property type="entry name" value="nagA"/>
    <property type="match status" value="1"/>
</dbReference>
<evidence type="ECO:0000256" key="7">
    <source>
        <dbReference type="PIRSR" id="PIRSR038994-2"/>
    </source>
</evidence>
<evidence type="ECO:0000256" key="5">
    <source>
        <dbReference type="PIRNR" id="PIRNR038994"/>
    </source>
</evidence>
<dbReference type="RefSeq" id="WP_012340644.1">
    <property type="nucleotide sequence ID" value="NZ_CP018802.1"/>
</dbReference>
<dbReference type="SUPFAM" id="SSF51556">
    <property type="entry name" value="Metallo-dependent hydrolases"/>
    <property type="match status" value="1"/>
</dbReference>
<sequence>MKYAFINCVIYTAKEVLYGHAVVVENDKISAIVSEEQLCNEIQRIDLKGNNLTAGFIDLQLNGCGGVMFNEDISVRTLEIMQETNLRSGTTSYLPTFITSPDEGMKSAVQVMRDYLEKYQNQALGLHLEGPYLSVERKGVHRDEYIREITPEMKSFLCDNADVITKITLAAENPTAKHIPEFVKNGILVSLGHSNASYEVAKKAIQLGAGFATHLHNAMSPISSGRAMGVVGAVLDSDIYSGIIADGLHVSFENIKLDKKLKGDKLCIVTDATAAAGANIESFQFVGKTIYVRDGKCYDANGTLGGAAVTMIESVENMVKYVEVPLDETLRMCNLYPARAIGVDDRLGSIEVGKIANLTVFDNQFNVIGTAVNGEWKTYCNL</sequence>
<feature type="binding site" evidence="8">
    <location>
        <position position="129"/>
    </location>
    <ligand>
        <name>Zn(2+)</name>
        <dbReference type="ChEBI" id="CHEBI:29105"/>
    </ligand>
</feature>
<dbReference type="EC" id="3.5.1.25" evidence="10"/>
<evidence type="ECO:0000256" key="6">
    <source>
        <dbReference type="PIRSR" id="PIRSR038994-1"/>
    </source>
</evidence>
<protein>
    <submittedName>
        <fullName evidence="10">N-acetylglucosamine-6-phosphate deacetylase</fullName>
        <ecNumber evidence="10">3.5.1.25</ecNumber>
    </submittedName>
</protein>
<keyword evidence="3 5" id="KW-0378">Hydrolase</keyword>
<feature type="binding site" evidence="7">
    <location>
        <position position="140"/>
    </location>
    <ligand>
        <name>substrate</name>
    </ligand>
</feature>
<feature type="binding site" evidence="7">
    <location>
        <begin position="217"/>
        <end position="218"/>
    </location>
    <ligand>
        <name>substrate</name>
    </ligand>
</feature>
<dbReference type="OrthoDB" id="9776488at2"/>
<evidence type="ECO:0000313" key="11">
    <source>
        <dbReference type="Proteomes" id="UP000595373"/>
    </source>
</evidence>
<dbReference type="GeneID" id="31487806"/>
<dbReference type="PANTHER" id="PTHR11113">
    <property type="entry name" value="N-ACETYLGLUCOSAMINE-6-PHOSPHATE DEACETYLASE"/>
    <property type="match status" value="1"/>
</dbReference>
<feature type="binding site" evidence="8">
    <location>
        <position position="214"/>
    </location>
    <ligand>
        <name>Zn(2+)</name>
        <dbReference type="ChEBI" id="CHEBI:29105"/>
    </ligand>
</feature>
<feature type="binding site" evidence="8">
    <location>
        <position position="193"/>
    </location>
    <ligand>
        <name>Zn(2+)</name>
        <dbReference type="ChEBI" id="CHEBI:29105"/>
    </ligand>
</feature>
<dbReference type="GO" id="GO:0046872">
    <property type="term" value="F:metal ion binding"/>
    <property type="evidence" value="ECO:0007669"/>
    <property type="project" value="UniProtKB-KW"/>
</dbReference>
<feature type="binding site" evidence="7">
    <location>
        <position position="226"/>
    </location>
    <ligand>
        <name>substrate</name>
    </ligand>
</feature>
<comment type="cofactor">
    <cofactor evidence="8">
        <name>a divalent metal cation</name>
        <dbReference type="ChEBI" id="CHEBI:60240"/>
    </cofactor>
    <text evidence="8">Binds 1 divalent metal cation per subunit.</text>
</comment>
<evidence type="ECO:0000259" key="9">
    <source>
        <dbReference type="Pfam" id="PF01979"/>
    </source>
</evidence>
<dbReference type="Gene3D" id="3.20.20.140">
    <property type="entry name" value="Metal-dependent hydrolases"/>
    <property type="match status" value="1"/>
</dbReference>
<evidence type="ECO:0000256" key="8">
    <source>
        <dbReference type="PIRSR" id="PIRSR038994-3"/>
    </source>
</evidence>
<dbReference type="Proteomes" id="UP000595373">
    <property type="component" value="Chromosome"/>
</dbReference>
<organism evidence="10 11">
    <name type="scientific">Histophilus somni</name>
    <name type="common">Haemophilus somnus</name>
    <dbReference type="NCBI Taxonomy" id="731"/>
    <lineage>
        <taxon>Bacteria</taxon>
        <taxon>Pseudomonadati</taxon>
        <taxon>Pseudomonadota</taxon>
        <taxon>Gammaproteobacteria</taxon>
        <taxon>Pasteurellales</taxon>
        <taxon>Pasteurellaceae</taxon>
        <taxon>Histophilus</taxon>
    </lineage>
</organism>
<dbReference type="Gene3D" id="2.30.40.10">
    <property type="entry name" value="Urease, subunit C, domain 1"/>
    <property type="match status" value="1"/>
</dbReference>
<dbReference type="InterPro" id="IPR032466">
    <property type="entry name" value="Metal_Hydrolase"/>
</dbReference>
<evidence type="ECO:0000256" key="2">
    <source>
        <dbReference type="ARBA" id="ARBA00022723"/>
    </source>
</evidence>
<feature type="binding site" evidence="7">
    <location>
        <begin position="304"/>
        <end position="306"/>
    </location>
    <ligand>
        <name>substrate</name>
    </ligand>
</feature>
<dbReference type="PIRSF" id="PIRSF038994">
    <property type="entry name" value="NagA"/>
    <property type="match status" value="1"/>
</dbReference>
<evidence type="ECO:0000256" key="3">
    <source>
        <dbReference type="ARBA" id="ARBA00022801"/>
    </source>
</evidence>
<feature type="domain" description="Amidohydrolase-related" evidence="9">
    <location>
        <begin position="52"/>
        <end position="376"/>
    </location>
</feature>
<dbReference type="EMBL" id="CP066558">
    <property type="protein sequence ID" value="QQF83181.1"/>
    <property type="molecule type" value="Genomic_DNA"/>
</dbReference>
<dbReference type="CDD" id="cd00854">
    <property type="entry name" value="NagA"/>
    <property type="match status" value="1"/>
</dbReference>
<evidence type="ECO:0000313" key="10">
    <source>
        <dbReference type="EMBL" id="QQF83181.1"/>
    </source>
</evidence>
<dbReference type="InterPro" id="IPR006680">
    <property type="entry name" value="Amidohydro-rel"/>
</dbReference>
<dbReference type="AlphaFoldDB" id="A0A9Q7E865"/>
<dbReference type="Pfam" id="PF01979">
    <property type="entry name" value="Amidohydro_1"/>
    <property type="match status" value="1"/>
</dbReference>
<proteinExistence type="inferred from homology"/>
<accession>A0A9Q7E865</accession>
<reference evidence="10 11" key="1">
    <citation type="submission" date="2020-12" db="EMBL/GenBank/DDBJ databases">
        <title>ASc-MMNZ-VFA-070.</title>
        <authorList>
            <person name="Schryvers A."/>
            <person name="Mostafa Nazari M."/>
            <person name="Farshchi Andisi V."/>
            <person name="Timsit E."/>
            <person name="Walter Morck D."/>
        </authorList>
    </citation>
    <scope>NUCLEOTIDE SEQUENCE [LARGE SCALE GENOMIC DNA]</scope>
    <source>
        <strain evidence="10 11">ASc-MMNZ-VFA-070</strain>
    </source>
</reference>
<dbReference type="GO" id="GO:0008448">
    <property type="term" value="F:N-acetylglucosamine-6-phosphate deacetylase activity"/>
    <property type="evidence" value="ECO:0007669"/>
    <property type="project" value="UniProtKB-EC"/>
</dbReference>
<dbReference type="NCBIfam" id="NF008371">
    <property type="entry name" value="PRK11170.1"/>
    <property type="match status" value="1"/>
</dbReference>
<keyword evidence="2 8" id="KW-0479">Metal-binding</keyword>